<dbReference type="EMBL" id="LK052890">
    <property type="protein sequence ID" value="CDR40906.1"/>
    <property type="molecule type" value="Genomic_DNA"/>
</dbReference>
<dbReference type="VEuPathDB" id="FungiDB:BON22_2019"/>
<evidence type="ECO:0000256" key="1">
    <source>
        <dbReference type="ARBA" id="ARBA00022574"/>
    </source>
</evidence>
<dbReference type="SUPFAM" id="SSF50978">
    <property type="entry name" value="WD40 repeat-like"/>
    <property type="match status" value="1"/>
</dbReference>
<dbReference type="PROSITE" id="PS50197">
    <property type="entry name" value="BEACH"/>
    <property type="match status" value="1"/>
</dbReference>
<gene>
    <name evidence="6" type="ORF">CYFA0S_05e05754g</name>
</gene>
<dbReference type="SMART" id="SM01026">
    <property type="entry name" value="Beach"/>
    <property type="match status" value="1"/>
</dbReference>
<dbReference type="Pfam" id="PF14844">
    <property type="entry name" value="PH_BEACH"/>
    <property type="match status" value="1"/>
</dbReference>
<evidence type="ECO:0000313" key="6">
    <source>
        <dbReference type="EMBL" id="CDR40906.1"/>
    </source>
</evidence>
<keyword evidence="1" id="KW-0853">WD repeat</keyword>
<dbReference type="PANTHER" id="PTHR13743:SF123">
    <property type="entry name" value="PROTEIN FAN"/>
    <property type="match status" value="1"/>
</dbReference>
<keyword evidence="2" id="KW-0677">Repeat</keyword>
<evidence type="ECO:0000256" key="3">
    <source>
        <dbReference type="SAM" id="MobiDB-lite"/>
    </source>
</evidence>
<dbReference type="PROSITE" id="PS51783">
    <property type="entry name" value="PH_BEACH"/>
    <property type="match status" value="1"/>
</dbReference>
<dbReference type="PROSITE" id="PS00678">
    <property type="entry name" value="WD_REPEATS_1"/>
    <property type="match status" value="1"/>
</dbReference>
<dbReference type="SUPFAM" id="SSF81837">
    <property type="entry name" value="BEACH domain"/>
    <property type="match status" value="1"/>
</dbReference>
<dbReference type="OrthoDB" id="26681at2759"/>
<dbReference type="Gene3D" id="2.30.29.30">
    <property type="entry name" value="Pleckstrin-homology domain (PH domain)/Phosphotyrosine-binding domain (PTB)"/>
    <property type="match status" value="1"/>
</dbReference>
<feature type="domain" description="BEACH" evidence="4">
    <location>
        <begin position="1414"/>
        <end position="1708"/>
    </location>
</feature>
<dbReference type="PANTHER" id="PTHR13743">
    <property type="entry name" value="BEIGE/BEACH-RELATED"/>
    <property type="match status" value="1"/>
</dbReference>
<dbReference type="InterPro" id="IPR011993">
    <property type="entry name" value="PH-like_dom_sf"/>
</dbReference>
<dbReference type="InterPro" id="IPR000409">
    <property type="entry name" value="BEACH_dom"/>
</dbReference>
<dbReference type="Gene3D" id="2.130.10.10">
    <property type="entry name" value="YVTN repeat-like/Quinoprotein amine dehydrogenase"/>
    <property type="match status" value="1"/>
</dbReference>
<dbReference type="InterPro" id="IPR036372">
    <property type="entry name" value="BEACH_dom_sf"/>
</dbReference>
<dbReference type="CDD" id="cd01201">
    <property type="entry name" value="PH_BEACH"/>
    <property type="match status" value="1"/>
</dbReference>
<evidence type="ECO:0000259" key="5">
    <source>
        <dbReference type="PROSITE" id="PS51783"/>
    </source>
</evidence>
<proteinExistence type="predicted"/>
<sequence>MDLSHFAEEYSQIAANSSPYELLRRLVSDCSPEGTQPEPDLAYEEDDDDDESTHSSPPPALLTPDHLLRLFRMALSETDSNIKAGLTTFISRLLDKENNTFFRLDRSSMTFTIKPTTHLRGYTAQFWIRLNDNSDGTVLTIADKIQLRVESGKLAVYDRNTLIDRFDTFTLDKDVFYHITIEHELSSSGQRARAKLRLFINADYIQHVRCPYPFSTEPDFGSTVVPSLSNSITIGSTKTNIDFTSILFLSGCQSFEWIALSYFLGRYYNGGYQDDNLLRFLNYNQRTWFNIKLLEVTNNTEGNLDMNNLQVRVSKDRVLLLFNQDSVGSPDFQLSDNQVTSPTAAATILGKVNFYSSQEVSEVFYSIAPLELILELIDSAKDITAVHNSVKLFFQVINSNWKFVREIESTNGYSTLATLLKFKKLGFKESYEVSMLETHLEFIGYNSDSPFNSIITNHIAYETLIMDFQLWKPNSTASGALDTPVTELLLFQLTVFARECKYNAFNVIKLKKMKIVRRLLTYLAHGFFPKKTHASVESSLILLVKASLSPETIKTLSSFVIYSLNEGNDDNALLALRALSDVSLDPLFTNAGYWKKLFGSVSIKYLLLLMQLGKENKLVMHYALTLIIKTFVMVKKASDLFIKNNGLHILFASIRETTVDLTDIGILIKGSFGHYVYDHNFEKLKEPYTVTTLDTVIIPELHYVIFDLLEWLVLNDIFQDASHAHVIALLDSYTNFVSQSMENNQSMVKTFGSDRTFLRKLCNLVILLSKPQNTTIYFESCEKIVELLSSMIVGKLLKGDHQSVEAHITGVLQEVDDNNSSNIHTIFLCLVFPKVLVHLKEFSPELEVLLQTDSMNFTNIAIFLNLLQPELLVVEWNPSDYFNYLSVVMSLLESYKNAGRSLKNTHYLQLSKNVTPIMNTLVFVLKDSKSEEQQENFITMLMFHQESLFRNDCLANDGVANLMCLLLEIGTSTSPAVSSLSFNLLRVMLMHRHDDLSAVCAAITFRSYASVANFLGEVMSMNDEDVVSALLSNTRLSNTFSSHLESIGGKLNRKYTKQDPVPVDERLTELYAKHDAMVKNKYENIDLLLKVLQSENEILRLKIVHTEATRLSRFLQDQQDTIQYDIGIYNKMKHEAKKRMALHFDEDLPISAWILDSMEGIDRIRKKLLPYDDLEQDEKLKYSIDVPVKKGAEDDAEAANDQPRLESLSLNSFELIEGDVVDDALSTYNDRNRKVLKSLFPGDKISEIWNVSQVVGLEIYEGIMILGHTHIYIIQNYFHKADTDEIVEIEDAPEDKRDPSVMLITGQSKPRSAQKSTSTQHTVQSWELRKLTSVTKRRFLLRDVALELFFSNGLSFLITCIRIKDCGAIFAKLSTVATNSNIDSDLSSILKETNVTGGTFGSSNKNITTKLASVFGTEYLSTLDATKKWQNGEMSNFYYLMIINTLAGRTFNDLTQYPVFPWVIADYTSEELDLTNPATYRDLSKPMGAQTPQRAQQFKDRYEALQSLQDEDAPPFHYGTHYSSAMIVASFLIRLEPFVESYLLLQGGKFDHADRLFYSIEKAWRSSSKENTTDVRELIPEFFFLPEFLTNINGYDFGKLQDGTEVCHVDLPPWAKGDPKVFIAKNREALESPYVSEHLHEWIDLIFGYKQTGPRAVEAINVFNHLSYHGAIDLDTIDDEIERRSITGIIHNFGQTPLQLFQKPHPARNELEGLSLDLARLKKTPLLLYQTKFKEPIRYLQFKTHSDNTGDSFWRGYPNLYLSGDIEIKPDSHKGSVMINRKTFERLHDEEITTLARVDDETFVTGSMSGVIHVWRYVVTVKGFDEVLDFEAQLRVHSFAMKELVVSPEFNILVSLDTNGECYLWDLARNGLIRKIGGDICHVAVAYDSGMIATCKGSTIKLFTINGEPLVTKEFESTQDITALSFGNSRTVSTIKINNVESHEYWKYEAIVLTGWSDGKLLLDELKVEDSGWVLSTQKEFEFIGTAKDKEVDNCEISVVEGYLKSFVNYEEVKKGKLELVAGDSTGRVAVWKL</sequence>
<evidence type="ECO:0000256" key="2">
    <source>
        <dbReference type="ARBA" id="ARBA00022737"/>
    </source>
</evidence>
<dbReference type="Gene3D" id="1.10.1540.10">
    <property type="entry name" value="BEACH domain"/>
    <property type="match status" value="1"/>
</dbReference>
<dbReference type="InterPro" id="IPR001680">
    <property type="entry name" value="WD40_rpt"/>
</dbReference>
<dbReference type="InterPro" id="IPR019775">
    <property type="entry name" value="WD40_repeat_CS"/>
</dbReference>
<dbReference type="InterPro" id="IPR015943">
    <property type="entry name" value="WD40/YVTN_repeat-like_dom_sf"/>
</dbReference>
<organism evidence="6">
    <name type="scientific">Cyberlindnera fabianii</name>
    <name type="common">Yeast</name>
    <name type="synonym">Hansenula fabianii</name>
    <dbReference type="NCBI Taxonomy" id="36022"/>
    <lineage>
        <taxon>Eukaryota</taxon>
        <taxon>Fungi</taxon>
        <taxon>Dikarya</taxon>
        <taxon>Ascomycota</taxon>
        <taxon>Saccharomycotina</taxon>
        <taxon>Saccharomycetes</taxon>
        <taxon>Phaffomycetales</taxon>
        <taxon>Phaffomycetaceae</taxon>
        <taxon>Cyberlindnera</taxon>
    </lineage>
</organism>
<evidence type="ECO:0000259" key="4">
    <source>
        <dbReference type="PROSITE" id="PS50197"/>
    </source>
</evidence>
<dbReference type="InterPro" id="IPR023362">
    <property type="entry name" value="PH-BEACH_dom"/>
</dbReference>
<feature type="region of interest" description="Disordered" evidence="3">
    <location>
        <begin position="28"/>
        <end position="61"/>
    </location>
</feature>
<dbReference type="PhylomeDB" id="A0A061B1M2"/>
<dbReference type="SMART" id="SM00320">
    <property type="entry name" value="WD40"/>
    <property type="match status" value="2"/>
</dbReference>
<dbReference type="InterPro" id="IPR036322">
    <property type="entry name" value="WD40_repeat_dom_sf"/>
</dbReference>
<name>A0A061B1M2_CYBFA</name>
<accession>A0A061B1M2</accession>
<dbReference type="SUPFAM" id="SSF50729">
    <property type="entry name" value="PH domain-like"/>
    <property type="match status" value="1"/>
</dbReference>
<dbReference type="Pfam" id="PF02138">
    <property type="entry name" value="Beach"/>
    <property type="match status" value="1"/>
</dbReference>
<feature type="compositionally biased region" description="Acidic residues" evidence="3">
    <location>
        <begin position="41"/>
        <end position="51"/>
    </location>
</feature>
<dbReference type="CDD" id="cd06071">
    <property type="entry name" value="Beach"/>
    <property type="match status" value="1"/>
</dbReference>
<dbReference type="InterPro" id="IPR050865">
    <property type="entry name" value="BEACH_Domain"/>
</dbReference>
<dbReference type="FunFam" id="1.10.1540.10:FF:000002">
    <property type="entry name" value="WD repeat and FYVE domain containing 3"/>
    <property type="match status" value="1"/>
</dbReference>
<reference evidence="6" key="1">
    <citation type="journal article" date="2014" name="Genome Announc.">
        <title>Genome sequence of the yeast Cyberlindnera fabianii (Hansenula fabianii).</title>
        <authorList>
            <person name="Freel K.C."/>
            <person name="Sarilar V."/>
            <person name="Neuveglise C."/>
            <person name="Devillers H."/>
            <person name="Friedrich A."/>
            <person name="Schacherer J."/>
        </authorList>
    </citation>
    <scope>NUCLEOTIDE SEQUENCE</scope>
    <source>
        <strain evidence="6">YJS4271</strain>
    </source>
</reference>
<feature type="domain" description="BEACH-type PH" evidence="5">
    <location>
        <begin position="1240"/>
        <end position="1374"/>
    </location>
</feature>
<protein>
    <submittedName>
        <fullName evidence="6">CYFA0S05e05754g1_1</fullName>
    </submittedName>
</protein>